<keyword evidence="1" id="KW-1133">Transmembrane helix</keyword>
<organism evidence="2 3">
    <name type="scientific">Phormidesmis priestleyi</name>
    <dbReference type="NCBI Taxonomy" id="268141"/>
    <lineage>
        <taxon>Bacteria</taxon>
        <taxon>Bacillati</taxon>
        <taxon>Cyanobacteriota</taxon>
        <taxon>Cyanophyceae</taxon>
        <taxon>Leptolyngbyales</taxon>
        <taxon>Leptolyngbyaceae</taxon>
        <taxon>Phormidesmis</taxon>
    </lineage>
</organism>
<keyword evidence="1" id="KW-0812">Transmembrane</keyword>
<dbReference type="Proteomes" id="UP000249794">
    <property type="component" value="Unassembled WGS sequence"/>
</dbReference>
<proteinExistence type="predicted"/>
<evidence type="ECO:0000313" key="3">
    <source>
        <dbReference type="Proteomes" id="UP000249794"/>
    </source>
</evidence>
<sequence>MSAVYACFFLITLWAAYHNQLPLNFLEKLPNYDKFGHVILYCIASYLGHYLCRQKHFKPAGLSLPVFPVLFALFTITEELLQGLSPYRTLDAGDLLCSFAGIGLGYWFAQRAGRHTDTNRP</sequence>
<dbReference type="AlphaFoldDB" id="A0A2W4X0M9"/>
<protein>
    <recommendedName>
        <fullName evidence="4">VanZ-like domain-containing protein</fullName>
    </recommendedName>
</protein>
<keyword evidence="1" id="KW-0472">Membrane</keyword>
<gene>
    <name evidence="2" type="ORF">DCF15_18740</name>
</gene>
<evidence type="ECO:0000313" key="2">
    <source>
        <dbReference type="EMBL" id="PZO47699.1"/>
    </source>
</evidence>
<reference evidence="2 3" key="2">
    <citation type="submission" date="2018-06" db="EMBL/GenBank/DDBJ databases">
        <title>Metagenomic assembly of (sub)arctic Cyanobacteria and their associated microbiome from non-axenic cultures.</title>
        <authorList>
            <person name="Baurain D."/>
        </authorList>
    </citation>
    <scope>NUCLEOTIDE SEQUENCE [LARGE SCALE GENOMIC DNA]</scope>
    <source>
        <strain evidence="2">ULC027bin1</strain>
    </source>
</reference>
<feature type="transmembrane region" description="Helical" evidence="1">
    <location>
        <begin position="35"/>
        <end position="52"/>
    </location>
</feature>
<feature type="transmembrane region" description="Helical" evidence="1">
    <location>
        <begin position="59"/>
        <end position="77"/>
    </location>
</feature>
<feature type="transmembrane region" description="Helical" evidence="1">
    <location>
        <begin position="89"/>
        <end position="109"/>
    </location>
</feature>
<dbReference type="NCBIfam" id="NF037970">
    <property type="entry name" value="vanZ_1"/>
    <property type="match status" value="1"/>
</dbReference>
<reference evidence="3" key="1">
    <citation type="submission" date="2018-04" db="EMBL/GenBank/DDBJ databases">
        <authorList>
            <person name="Cornet L."/>
        </authorList>
    </citation>
    <scope>NUCLEOTIDE SEQUENCE [LARGE SCALE GENOMIC DNA]</scope>
</reference>
<comment type="caution">
    <text evidence="2">The sequence shown here is derived from an EMBL/GenBank/DDBJ whole genome shotgun (WGS) entry which is preliminary data.</text>
</comment>
<evidence type="ECO:0000256" key="1">
    <source>
        <dbReference type="SAM" id="Phobius"/>
    </source>
</evidence>
<evidence type="ECO:0008006" key="4">
    <source>
        <dbReference type="Google" id="ProtNLM"/>
    </source>
</evidence>
<name>A0A2W4X0M9_9CYAN</name>
<dbReference type="EMBL" id="QBMP01000264">
    <property type="protein sequence ID" value="PZO47699.1"/>
    <property type="molecule type" value="Genomic_DNA"/>
</dbReference>
<accession>A0A2W4X0M9</accession>